<keyword evidence="2" id="KW-1185">Reference proteome</keyword>
<dbReference type="RefSeq" id="WP_167053279.1">
    <property type="nucleotide sequence ID" value="NZ_JAAOZR010000006.1"/>
</dbReference>
<dbReference type="Proteomes" id="UP001519344">
    <property type="component" value="Unassembled WGS sequence"/>
</dbReference>
<organism evidence="1 2">
    <name type="scientific">Paenibacillus aceris</name>
    <dbReference type="NCBI Taxonomy" id="869555"/>
    <lineage>
        <taxon>Bacteria</taxon>
        <taxon>Bacillati</taxon>
        <taxon>Bacillota</taxon>
        <taxon>Bacilli</taxon>
        <taxon>Bacillales</taxon>
        <taxon>Paenibacillaceae</taxon>
        <taxon>Paenibacillus</taxon>
    </lineage>
</organism>
<reference evidence="1 2" key="1">
    <citation type="submission" date="2021-03" db="EMBL/GenBank/DDBJ databases">
        <title>Genomic Encyclopedia of Type Strains, Phase IV (KMG-IV): sequencing the most valuable type-strain genomes for metagenomic binning, comparative biology and taxonomic classification.</title>
        <authorList>
            <person name="Goeker M."/>
        </authorList>
    </citation>
    <scope>NUCLEOTIDE SEQUENCE [LARGE SCALE GENOMIC DNA]</scope>
    <source>
        <strain evidence="1 2">DSM 24950</strain>
    </source>
</reference>
<sequence>MDANMEDPTSSQFLNQLQAEIGKLNLGESTWAELQSVLNQVRSLVGPNFMTESGVSGLMDALRQLASQINVTNPSPESLAANLTALRGLIGQAESFVLGQMKAVNFNQDTLASILKQLKVIK</sequence>
<evidence type="ECO:0000313" key="2">
    <source>
        <dbReference type="Proteomes" id="UP001519344"/>
    </source>
</evidence>
<comment type="caution">
    <text evidence="1">The sequence shown here is derived from an EMBL/GenBank/DDBJ whole genome shotgun (WGS) entry which is preliminary data.</text>
</comment>
<protein>
    <submittedName>
        <fullName evidence="1">Uncharacterized protein</fullName>
    </submittedName>
</protein>
<name>A0ABS4HVR3_9BACL</name>
<evidence type="ECO:0000313" key="1">
    <source>
        <dbReference type="EMBL" id="MBP1962749.1"/>
    </source>
</evidence>
<dbReference type="EMBL" id="JAGGKV010000004">
    <property type="protein sequence ID" value="MBP1962749.1"/>
    <property type="molecule type" value="Genomic_DNA"/>
</dbReference>
<accession>A0ABS4HVR3</accession>
<gene>
    <name evidence="1" type="ORF">J2Z65_001965</name>
</gene>
<proteinExistence type="predicted"/>